<protein>
    <recommendedName>
        <fullName evidence="2">Flagellar attachment zone protein 1 conserved domain-containing protein</fullName>
    </recommendedName>
</protein>
<feature type="domain" description="Flagellar attachment zone protein 1 conserved" evidence="2">
    <location>
        <begin position="112"/>
        <end position="200"/>
    </location>
</feature>
<reference evidence="3 4" key="1">
    <citation type="submission" date="2013-07" db="EMBL/GenBank/DDBJ databases">
        <authorList>
            <person name="Stoco P.H."/>
            <person name="Wagner G."/>
            <person name="Gerber A."/>
            <person name="Zaha A."/>
            <person name="Thompson C."/>
            <person name="Bartholomeu D.C."/>
            <person name="Luckemeyer D.D."/>
            <person name="Bahia D."/>
            <person name="Loreto E."/>
            <person name="Prestes E.B."/>
            <person name="Lima F.M."/>
            <person name="Rodrigues-Luiz G."/>
            <person name="Vallejo G.A."/>
            <person name="Filho J.F."/>
            <person name="Monteiro K.M."/>
            <person name="Tyler K.M."/>
            <person name="de Almeida L.G."/>
            <person name="Ortiz M.F."/>
            <person name="Siervo M.A."/>
            <person name="de Moraes M.H."/>
            <person name="Cunha O.L."/>
            <person name="Mendonca-Neto R."/>
            <person name="Silva R."/>
            <person name="Teixeira S.M."/>
            <person name="Murta S.M."/>
            <person name="Sincero T.C."/>
            <person name="Mendes T.A."/>
            <person name="Urmenyi T.P."/>
            <person name="Silva V.G."/>
            <person name="da Rocha W.D."/>
            <person name="Andersson B."/>
            <person name="Romanha A.J."/>
            <person name="Steindel M."/>
            <person name="de Vasconcelos A.T."/>
            <person name="Grisard E.C."/>
        </authorList>
    </citation>
    <scope>NUCLEOTIDE SEQUENCE [LARGE SCALE GENOMIC DNA]</scope>
    <source>
        <strain evidence="3 4">SC58</strain>
    </source>
</reference>
<keyword evidence="4" id="KW-1185">Reference proteome</keyword>
<dbReference type="EMBL" id="AUPL01006377">
    <property type="protein sequence ID" value="ESL05956.1"/>
    <property type="molecule type" value="Genomic_DNA"/>
</dbReference>
<dbReference type="InterPro" id="IPR056614">
    <property type="entry name" value="FAZ1_cons"/>
</dbReference>
<feature type="compositionally biased region" description="Basic and acidic residues" evidence="1">
    <location>
        <begin position="79"/>
        <end position="90"/>
    </location>
</feature>
<organism evidence="3 4">
    <name type="scientific">Trypanosoma rangeli SC58</name>
    <dbReference type="NCBI Taxonomy" id="429131"/>
    <lineage>
        <taxon>Eukaryota</taxon>
        <taxon>Discoba</taxon>
        <taxon>Euglenozoa</taxon>
        <taxon>Kinetoplastea</taxon>
        <taxon>Metakinetoplastina</taxon>
        <taxon>Trypanosomatida</taxon>
        <taxon>Trypanosomatidae</taxon>
        <taxon>Trypanosoma</taxon>
        <taxon>Herpetosoma</taxon>
    </lineage>
</organism>
<gene>
    <name evidence="3" type="ORF">TRSC58_06377</name>
</gene>
<dbReference type="Proteomes" id="UP000031737">
    <property type="component" value="Unassembled WGS sequence"/>
</dbReference>
<name>A0A061IVP2_TRYRA</name>
<feature type="region of interest" description="Disordered" evidence="1">
    <location>
        <begin position="24"/>
        <end position="90"/>
    </location>
</feature>
<proteinExistence type="predicted"/>
<sequence>MKSSSTGSRGICVWHAMPEELRARTDALSRGARATPETNHNAVPAAPATATSTAALPTQPFRAEPQKGAAKPTPGPWPKDGKRPEGTEYKSKGRHALVSWRDGSMAPTEVLKTRHTVHFRGQGWKKVLNARRSELARSFTQDVVDATGLDARQIENLSFEFTRMLLVTFVLVSENNREQKIDLHGVLQSYKFPRVIALYKP</sequence>
<evidence type="ECO:0000313" key="3">
    <source>
        <dbReference type="EMBL" id="ESL05956.1"/>
    </source>
</evidence>
<evidence type="ECO:0000313" key="4">
    <source>
        <dbReference type="Proteomes" id="UP000031737"/>
    </source>
</evidence>
<evidence type="ECO:0000256" key="1">
    <source>
        <dbReference type="SAM" id="MobiDB-lite"/>
    </source>
</evidence>
<dbReference type="AlphaFoldDB" id="A0A061IVP2"/>
<accession>A0A061IVP2</accession>
<dbReference type="Pfam" id="PF23398">
    <property type="entry name" value="FAZ1_cons"/>
    <property type="match status" value="1"/>
</dbReference>
<comment type="caution">
    <text evidence="3">The sequence shown here is derived from an EMBL/GenBank/DDBJ whole genome shotgun (WGS) entry which is preliminary data.</text>
</comment>
<evidence type="ECO:0000259" key="2">
    <source>
        <dbReference type="Pfam" id="PF23398"/>
    </source>
</evidence>
<dbReference type="OrthoDB" id="251990at2759"/>
<dbReference type="VEuPathDB" id="TriTrypDB:TRSC58_06377"/>
<feature type="compositionally biased region" description="Low complexity" evidence="1">
    <location>
        <begin position="42"/>
        <end position="60"/>
    </location>
</feature>